<sequence>MKLFIFLLLLLEALPLATTARPVFPPQNQQAVAISPPLTPPSSVNSFDSSSDLGSGSGSDRGPNKFSLSNALKKIRPSSSSSSSSSSSEFRCHRYPQNSILAELAAYVTDLLRSYREKVAGGKGDHERPLFETCYAGYESSDVSPSIYFGNMKAKQMGVVEKLFNSQLKMKFPEVRIVKTSNAIAVVMEDGRKIKRRNTV</sequence>
<protein>
    <submittedName>
        <fullName evidence="3">Uncharacterized protein</fullName>
    </submittedName>
</protein>
<gene>
    <name evidence="3" type="ORF">HO173_004961</name>
</gene>
<reference evidence="3 4" key="1">
    <citation type="journal article" date="2020" name="Genomics">
        <title>Complete, high-quality genomes from long-read metagenomic sequencing of two wolf lichen thalli reveals enigmatic genome architecture.</title>
        <authorList>
            <person name="McKenzie S.K."/>
            <person name="Walston R.F."/>
            <person name="Allen J.L."/>
        </authorList>
    </citation>
    <scope>NUCLEOTIDE SEQUENCE [LARGE SCALE GENOMIC DNA]</scope>
    <source>
        <strain evidence="3">WasteWater2</strain>
    </source>
</reference>
<feature type="compositionally biased region" description="Low complexity" evidence="1">
    <location>
        <begin position="42"/>
        <end position="60"/>
    </location>
</feature>
<feature type="region of interest" description="Disordered" evidence="1">
    <location>
        <begin position="31"/>
        <end position="67"/>
    </location>
</feature>
<evidence type="ECO:0000256" key="2">
    <source>
        <dbReference type="SAM" id="SignalP"/>
    </source>
</evidence>
<comment type="caution">
    <text evidence="3">The sequence shown here is derived from an EMBL/GenBank/DDBJ whole genome shotgun (WGS) entry which is preliminary data.</text>
</comment>
<feature type="chain" id="PRO_5034704376" evidence="2">
    <location>
        <begin position="20"/>
        <end position="200"/>
    </location>
</feature>
<dbReference type="OrthoDB" id="5404646at2759"/>
<dbReference type="AlphaFoldDB" id="A0A8H6FXM4"/>
<dbReference type="GeneID" id="59286625"/>
<dbReference type="EMBL" id="JACCJC010000017">
    <property type="protein sequence ID" value="KAF6236670.1"/>
    <property type="molecule type" value="Genomic_DNA"/>
</dbReference>
<keyword evidence="2" id="KW-0732">Signal</keyword>
<evidence type="ECO:0000313" key="3">
    <source>
        <dbReference type="EMBL" id="KAF6236670.1"/>
    </source>
</evidence>
<keyword evidence="4" id="KW-1185">Reference proteome</keyword>
<feature type="signal peptide" evidence="2">
    <location>
        <begin position="1"/>
        <end position="19"/>
    </location>
</feature>
<accession>A0A8H6FXM4</accession>
<organism evidence="3 4">
    <name type="scientific">Letharia columbiana</name>
    <dbReference type="NCBI Taxonomy" id="112416"/>
    <lineage>
        <taxon>Eukaryota</taxon>
        <taxon>Fungi</taxon>
        <taxon>Dikarya</taxon>
        <taxon>Ascomycota</taxon>
        <taxon>Pezizomycotina</taxon>
        <taxon>Lecanoromycetes</taxon>
        <taxon>OSLEUM clade</taxon>
        <taxon>Lecanoromycetidae</taxon>
        <taxon>Lecanorales</taxon>
        <taxon>Lecanorineae</taxon>
        <taxon>Parmeliaceae</taxon>
        <taxon>Letharia</taxon>
    </lineage>
</organism>
<evidence type="ECO:0000313" key="4">
    <source>
        <dbReference type="Proteomes" id="UP000578531"/>
    </source>
</evidence>
<proteinExistence type="predicted"/>
<evidence type="ECO:0000256" key="1">
    <source>
        <dbReference type="SAM" id="MobiDB-lite"/>
    </source>
</evidence>
<dbReference type="Proteomes" id="UP000578531">
    <property type="component" value="Unassembled WGS sequence"/>
</dbReference>
<name>A0A8H6FXM4_9LECA</name>
<dbReference type="RefSeq" id="XP_037166003.1">
    <property type="nucleotide sequence ID" value="XM_037306879.1"/>
</dbReference>